<evidence type="ECO:0000256" key="1">
    <source>
        <dbReference type="ARBA" id="ARBA00022478"/>
    </source>
</evidence>
<keyword evidence="3" id="KW-0808">Transferase</keyword>
<evidence type="ECO:0000256" key="7">
    <source>
        <dbReference type="ARBA" id="ARBA00022771"/>
    </source>
</evidence>
<feature type="compositionally biased region" description="Basic residues" evidence="10">
    <location>
        <begin position="107"/>
        <end position="117"/>
    </location>
</feature>
<dbReference type="PANTHER" id="PTHR30313">
    <property type="entry name" value="DNA PRIMASE"/>
    <property type="match status" value="1"/>
</dbReference>
<feature type="region of interest" description="Disordered" evidence="10">
    <location>
        <begin position="102"/>
        <end position="162"/>
    </location>
</feature>
<reference evidence="13 14" key="1">
    <citation type="submission" date="2023-10" db="EMBL/GenBank/DDBJ databases">
        <title>Roseovarius strain S88 nov., isolated from a marine algae.</title>
        <authorList>
            <person name="Lee M.W."/>
            <person name="Lee J.K."/>
            <person name="Kim J.M."/>
            <person name="Choi D.G."/>
            <person name="Baek J.H."/>
            <person name="Bayburt H."/>
            <person name="Jung J.J."/>
            <person name="Han D.M."/>
            <person name="Jeon C.O."/>
        </authorList>
    </citation>
    <scope>NUCLEOTIDE SEQUENCE [LARGE SCALE GENOMIC DNA]</scope>
    <source>
        <strain evidence="13 14">S88</strain>
    </source>
</reference>
<keyword evidence="14" id="KW-1185">Reference proteome</keyword>
<evidence type="ECO:0000313" key="13">
    <source>
        <dbReference type="EMBL" id="WWR46060.1"/>
    </source>
</evidence>
<dbReference type="Pfam" id="PF01807">
    <property type="entry name" value="Zn_ribbon_DnaG"/>
    <property type="match status" value="1"/>
</dbReference>
<dbReference type="RefSeq" id="WP_338548958.1">
    <property type="nucleotide sequence ID" value="NZ_CP146069.1"/>
</dbReference>
<keyword evidence="4" id="KW-0548">Nucleotidyltransferase</keyword>
<protein>
    <submittedName>
        <fullName evidence="13">Toprim domain-containing protein</fullName>
    </submittedName>
</protein>
<keyword evidence="8" id="KW-0862">Zinc</keyword>
<dbReference type="InterPro" id="IPR050219">
    <property type="entry name" value="DnaG_primase"/>
</dbReference>
<dbReference type="InterPro" id="IPR002694">
    <property type="entry name" value="Znf_CHC2"/>
</dbReference>
<evidence type="ECO:0000256" key="4">
    <source>
        <dbReference type="ARBA" id="ARBA00022695"/>
    </source>
</evidence>
<dbReference type="InterPro" id="IPR036977">
    <property type="entry name" value="DNA_primase_Znf_CHC2"/>
</dbReference>
<dbReference type="Proteomes" id="UP001364156">
    <property type="component" value="Chromosome"/>
</dbReference>
<dbReference type="InterPro" id="IPR034151">
    <property type="entry name" value="TOPRIM_DnaG_bac"/>
</dbReference>
<dbReference type="Gene3D" id="3.90.580.10">
    <property type="entry name" value="Zinc finger, CHC2-type domain"/>
    <property type="match status" value="1"/>
</dbReference>
<accession>A0ABZ2HEJ0</accession>
<evidence type="ECO:0000256" key="9">
    <source>
        <dbReference type="ARBA" id="ARBA00023163"/>
    </source>
</evidence>
<feature type="domain" description="Toprim" evidence="12">
    <location>
        <begin position="255"/>
        <end position="326"/>
    </location>
</feature>
<keyword evidence="5" id="KW-0235">DNA replication</keyword>
<dbReference type="SMART" id="SM00400">
    <property type="entry name" value="ZnF_CHCC"/>
    <property type="match status" value="1"/>
</dbReference>
<evidence type="ECO:0000256" key="6">
    <source>
        <dbReference type="ARBA" id="ARBA00022723"/>
    </source>
</evidence>
<evidence type="ECO:0000313" key="14">
    <source>
        <dbReference type="Proteomes" id="UP001364156"/>
    </source>
</evidence>
<evidence type="ECO:0000256" key="2">
    <source>
        <dbReference type="ARBA" id="ARBA00022515"/>
    </source>
</evidence>
<dbReference type="Gene3D" id="3.40.1360.10">
    <property type="match status" value="1"/>
</dbReference>
<evidence type="ECO:0000259" key="11">
    <source>
        <dbReference type="SMART" id="SM00400"/>
    </source>
</evidence>
<dbReference type="SUPFAM" id="SSF57783">
    <property type="entry name" value="Zinc beta-ribbon"/>
    <property type="match status" value="1"/>
</dbReference>
<organism evidence="13 14">
    <name type="scientific">Roseovarius phycicola</name>
    <dbReference type="NCBI Taxonomy" id="3080976"/>
    <lineage>
        <taxon>Bacteria</taxon>
        <taxon>Pseudomonadati</taxon>
        <taxon>Pseudomonadota</taxon>
        <taxon>Alphaproteobacteria</taxon>
        <taxon>Rhodobacterales</taxon>
        <taxon>Roseobacteraceae</taxon>
        <taxon>Roseovarius</taxon>
    </lineage>
</organism>
<evidence type="ECO:0000256" key="3">
    <source>
        <dbReference type="ARBA" id="ARBA00022679"/>
    </source>
</evidence>
<evidence type="ECO:0000256" key="10">
    <source>
        <dbReference type="SAM" id="MobiDB-lite"/>
    </source>
</evidence>
<keyword evidence="7" id="KW-0863">Zinc-finger</keyword>
<dbReference type="PANTHER" id="PTHR30313:SF2">
    <property type="entry name" value="DNA PRIMASE"/>
    <property type="match status" value="1"/>
</dbReference>
<dbReference type="InterPro" id="IPR006171">
    <property type="entry name" value="TOPRIM_dom"/>
</dbReference>
<dbReference type="SUPFAM" id="SSF56731">
    <property type="entry name" value="DNA primase core"/>
    <property type="match status" value="1"/>
</dbReference>
<keyword evidence="2" id="KW-0639">Primosome</keyword>
<keyword evidence="1" id="KW-0240">DNA-directed RNA polymerase</keyword>
<dbReference type="SMART" id="SM00493">
    <property type="entry name" value="TOPRIM"/>
    <property type="match status" value="1"/>
</dbReference>
<evidence type="ECO:0000256" key="8">
    <source>
        <dbReference type="ARBA" id="ARBA00022833"/>
    </source>
</evidence>
<sequence>MGKLIKFDHVNEHGDFEKILSHFGIDYQKSGTQLRCLCQLHDDTNPSLSIALEAIGDTKRNTWYCFGCKNSGSIIDFAAHVEGCDLRSAAELVAEVSGCSLAPARSGKSKSKSKKTAKGSEKAQAGKKGQNRGNPRSADKNAGKAPSRQPDDASDAETGNPPLRFALTLDQEHPYAIDRLGAQTVAAFGVGVCDPASRSMMAGRCCVPIHNLAGELIGYAGRYLGDDPNQPKWLMPPGFEKRRVLFNAHRVWGSLHVVLVEGFFDAIHLHTLGIPAVACIGTAVSEEQVSLLGELGVRRVTVLFDEDDEGQAAAERVVPALARAVFVRLGSLPVGCDPDEAERETLMEQARAVW</sequence>
<keyword evidence="6" id="KW-0479">Metal-binding</keyword>
<dbReference type="Pfam" id="PF13155">
    <property type="entry name" value="Toprim_2"/>
    <property type="match status" value="1"/>
</dbReference>
<gene>
    <name evidence="13" type="ORF">RZ517_14975</name>
</gene>
<feature type="domain" description="Zinc finger CHC2-type" evidence="11">
    <location>
        <begin position="34"/>
        <end position="94"/>
    </location>
</feature>
<proteinExistence type="predicted"/>
<keyword evidence="9" id="KW-0804">Transcription</keyword>
<evidence type="ECO:0000256" key="5">
    <source>
        <dbReference type="ARBA" id="ARBA00022705"/>
    </source>
</evidence>
<evidence type="ECO:0000259" key="12">
    <source>
        <dbReference type="SMART" id="SM00493"/>
    </source>
</evidence>
<name>A0ABZ2HEJ0_9RHOB</name>
<dbReference type="CDD" id="cd03364">
    <property type="entry name" value="TOPRIM_DnaG_primases"/>
    <property type="match status" value="1"/>
</dbReference>
<dbReference type="EMBL" id="CP146069">
    <property type="protein sequence ID" value="WWR46060.1"/>
    <property type="molecule type" value="Genomic_DNA"/>
</dbReference>